<dbReference type="GO" id="GO:0046872">
    <property type="term" value="F:metal ion binding"/>
    <property type="evidence" value="ECO:0007669"/>
    <property type="project" value="UniProtKB-KW"/>
</dbReference>
<keyword evidence="3 6" id="KW-0378">Hydrolase</keyword>
<dbReference type="CDD" id="cd07324">
    <property type="entry name" value="M48C_Oma1-like"/>
    <property type="match status" value="1"/>
</dbReference>
<dbReference type="GO" id="GO:0051603">
    <property type="term" value="P:proteolysis involved in protein catabolic process"/>
    <property type="evidence" value="ECO:0007669"/>
    <property type="project" value="TreeGrafter"/>
</dbReference>
<evidence type="ECO:0000256" key="4">
    <source>
        <dbReference type="ARBA" id="ARBA00022833"/>
    </source>
</evidence>
<feature type="domain" description="Peptidase M48" evidence="8">
    <location>
        <begin position="65"/>
        <end position="236"/>
    </location>
</feature>
<keyword evidence="5 6" id="KW-0482">Metalloprotease</keyword>
<keyword evidence="10" id="KW-1185">Reference proteome</keyword>
<feature type="compositionally biased region" description="Basic and acidic residues" evidence="7">
    <location>
        <begin position="282"/>
        <end position="294"/>
    </location>
</feature>
<protein>
    <submittedName>
        <fullName evidence="9">Peptidase M48, Ste24p</fullName>
    </submittedName>
</protein>
<dbReference type="PANTHER" id="PTHR22726:SF1">
    <property type="entry name" value="METALLOENDOPEPTIDASE OMA1, MITOCHONDRIAL"/>
    <property type="match status" value="1"/>
</dbReference>
<sequence>MMLSSLNKYATIIASVAALIVPIGFVSPLLAAENQSSTTQVAVRSTSASWYQVAEAKLPNNFYVIYRITERLIRANKVDSPYLRIILSQDYSVNATANTAYLIVLYQGLLDITEGDTSALAFIIAHEIGHYVKDHYNRVYALEQDANSKLREILSSSKNQAEAARRIEALRQKIIEQLRAYELEADQIGYLYSVRAGFDPEAGSRGFKLLEKMPGGTMASETHPSISDRLAALEALKAKYPPETLRQEGLTQIERTQPLTYELAEDKHSLRINSQPTISSVDDIHRRLGQNDRD</sequence>
<evidence type="ECO:0000313" key="10">
    <source>
        <dbReference type="Proteomes" id="UP001050975"/>
    </source>
</evidence>
<keyword evidence="2" id="KW-0479">Metal-binding</keyword>
<evidence type="ECO:0000256" key="3">
    <source>
        <dbReference type="ARBA" id="ARBA00022801"/>
    </source>
</evidence>
<dbReference type="InterPro" id="IPR051156">
    <property type="entry name" value="Mito/Outer_Membr_Metalloprot"/>
</dbReference>
<gene>
    <name evidence="9" type="ORF">MiSe_15910</name>
</gene>
<comment type="similarity">
    <text evidence="6">Belongs to the peptidase M48 family.</text>
</comment>
<organism evidence="9 10">
    <name type="scientific">Microseira wollei NIES-4236</name>
    <dbReference type="NCBI Taxonomy" id="2530354"/>
    <lineage>
        <taxon>Bacteria</taxon>
        <taxon>Bacillati</taxon>
        <taxon>Cyanobacteriota</taxon>
        <taxon>Cyanophyceae</taxon>
        <taxon>Oscillatoriophycideae</taxon>
        <taxon>Aerosakkonematales</taxon>
        <taxon>Aerosakkonemataceae</taxon>
        <taxon>Microseira</taxon>
    </lineage>
</organism>
<dbReference type="RefSeq" id="WP_226577231.1">
    <property type="nucleotide sequence ID" value="NZ_BLAY01000018.1"/>
</dbReference>
<dbReference type="InterPro" id="IPR001915">
    <property type="entry name" value="Peptidase_M48"/>
</dbReference>
<keyword evidence="4 6" id="KW-0862">Zinc</keyword>
<dbReference type="GO" id="GO:0016020">
    <property type="term" value="C:membrane"/>
    <property type="evidence" value="ECO:0007669"/>
    <property type="project" value="TreeGrafter"/>
</dbReference>
<comment type="caution">
    <text evidence="9">The sequence shown here is derived from an EMBL/GenBank/DDBJ whole genome shotgun (WGS) entry which is preliminary data.</text>
</comment>
<dbReference type="EMBL" id="BLAY01000018">
    <property type="protein sequence ID" value="GET36839.1"/>
    <property type="molecule type" value="Genomic_DNA"/>
</dbReference>
<evidence type="ECO:0000256" key="1">
    <source>
        <dbReference type="ARBA" id="ARBA00022670"/>
    </source>
</evidence>
<evidence type="ECO:0000256" key="5">
    <source>
        <dbReference type="ARBA" id="ARBA00023049"/>
    </source>
</evidence>
<evidence type="ECO:0000259" key="8">
    <source>
        <dbReference type="Pfam" id="PF01435"/>
    </source>
</evidence>
<dbReference type="Pfam" id="PF01435">
    <property type="entry name" value="Peptidase_M48"/>
    <property type="match status" value="1"/>
</dbReference>
<reference evidence="9" key="1">
    <citation type="submission" date="2019-10" db="EMBL/GenBank/DDBJ databases">
        <title>Draft genome sequece of Microseira wollei NIES-4236.</title>
        <authorList>
            <person name="Yamaguchi H."/>
            <person name="Suzuki S."/>
            <person name="Kawachi M."/>
        </authorList>
    </citation>
    <scope>NUCLEOTIDE SEQUENCE</scope>
    <source>
        <strain evidence="9">NIES-4236</strain>
    </source>
</reference>
<evidence type="ECO:0000256" key="7">
    <source>
        <dbReference type="SAM" id="MobiDB-lite"/>
    </source>
</evidence>
<evidence type="ECO:0000256" key="6">
    <source>
        <dbReference type="RuleBase" id="RU003983"/>
    </source>
</evidence>
<dbReference type="GO" id="GO:0004222">
    <property type="term" value="F:metalloendopeptidase activity"/>
    <property type="evidence" value="ECO:0007669"/>
    <property type="project" value="InterPro"/>
</dbReference>
<feature type="region of interest" description="Disordered" evidence="7">
    <location>
        <begin position="272"/>
        <end position="294"/>
    </location>
</feature>
<dbReference type="AlphaFoldDB" id="A0AAV3X8Z8"/>
<evidence type="ECO:0000313" key="9">
    <source>
        <dbReference type="EMBL" id="GET36839.1"/>
    </source>
</evidence>
<dbReference type="Gene3D" id="3.30.2010.10">
    <property type="entry name" value="Metalloproteases ('zincins'), catalytic domain"/>
    <property type="match status" value="1"/>
</dbReference>
<keyword evidence="1 6" id="KW-0645">Protease</keyword>
<dbReference type="PANTHER" id="PTHR22726">
    <property type="entry name" value="METALLOENDOPEPTIDASE OMA1"/>
    <property type="match status" value="1"/>
</dbReference>
<dbReference type="Proteomes" id="UP001050975">
    <property type="component" value="Unassembled WGS sequence"/>
</dbReference>
<evidence type="ECO:0000256" key="2">
    <source>
        <dbReference type="ARBA" id="ARBA00022723"/>
    </source>
</evidence>
<proteinExistence type="inferred from homology"/>
<comment type="cofactor">
    <cofactor evidence="6">
        <name>Zn(2+)</name>
        <dbReference type="ChEBI" id="CHEBI:29105"/>
    </cofactor>
    <text evidence="6">Binds 1 zinc ion per subunit.</text>
</comment>
<accession>A0AAV3X8Z8</accession>
<name>A0AAV3X8Z8_9CYAN</name>